<evidence type="ECO:0000259" key="1">
    <source>
        <dbReference type="PROSITE" id="PS50878"/>
    </source>
</evidence>
<dbReference type="SUPFAM" id="SSF56672">
    <property type="entry name" value="DNA/RNA polymerases"/>
    <property type="match status" value="1"/>
</dbReference>
<dbReference type="KEGG" id="jre:118349717"/>
<dbReference type="Pfam" id="PF00078">
    <property type="entry name" value="RVT_1"/>
    <property type="match status" value="1"/>
</dbReference>
<accession>A0A6P9F949</accession>
<dbReference type="InterPro" id="IPR043502">
    <property type="entry name" value="DNA/RNA_pol_sf"/>
</dbReference>
<dbReference type="PROSITE" id="PS50878">
    <property type="entry name" value="RT_POL"/>
    <property type="match status" value="1"/>
</dbReference>
<evidence type="ECO:0000313" key="3">
    <source>
        <dbReference type="RefSeq" id="XP_035551157.1"/>
    </source>
</evidence>
<dbReference type="OrthoDB" id="1932527at2759"/>
<protein>
    <submittedName>
        <fullName evidence="3">Uncharacterized protein LOC118349717</fullName>
    </submittedName>
</protein>
<dbReference type="InterPro" id="IPR000477">
    <property type="entry name" value="RT_dom"/>
</dbReference>
<dbReference type="Proteomes" id="UP000235220">
    <property type="component" value="Chromosome 10"/>
</dbReference>
<proteinExistence type="predicted"/>
<dbReference type="PANTHER" id="PTHR33116">
    <property type="entry name" value="REVERSE TRANSCRIPTASE ZINC-BINDING DOMAIN-CONTAINING PROTEIN-RELATED-RELATED"/>
    <property type="match status" value="1"/>
</dbReference>
<sequence>MEALSRMLSAVVNHGLMASFSVGDPQRGPISVSHLLFVDDTLIFCDAEQDHLRALKALLRCFEATSGLRVNFDKSKLVPVGTFSTTQQLVSTLGCKVTSLLMTYLGLSLGAASQALSIWASMAVRIEKLYRDFLWSGMRDEFKFHLVSWDQVYRPILSGGLEIKNLRTFNQALLGK</sequence>
<dbReference type="PANTHER" id="PTHR33116:SF78">
    <property type="entry name" value="OS12G0587133 PROTEIN"/>
    <property type="match status" value="1"/>
</dbReference>
<organism evidence="2 3">
    <name type="scientific">Juglans regia</name>
    <name type="common">English walnut</name>
    <dbReference type="NCBI Taxonomy" id="51240"/>
    <lineage>
        <taxon>Eukaryota</taxon>
        <taxon>Viridiplantae</taxon>
        <taxon>Streptophyta</taxon>
        <taxon>Embryophyta</taxon>
        <taxon>Tracheophyta</taxon>
        <taxon>Spermatophyta</taxon>
        <taxon>Magnoliopsida</taxon>
        <taxon>eudicotyledons</taxon>
        <taxon>Gunneridae</taxon>
        <taxon>Pentapetalae</taxon>
        <taxon>rosids</taxon>
        <taxon>fabids</taxon>
        <taxon>Fagales</taxon>
        <taxon>Juglandaceae</taxon>
        <taxon>Juglans</taxon>
    </lineage>
</organism>
<dbReference type="AlphaFoldDB" id="A0A6P9F949"/>
<dbReference type="GeneID" id="118349717"/>
<dbReference type="InParanoid" id="A0A6P9F949"/>
<gene>
    <name evidence="3" type="primary">LOC118349717</name>
</gene>
<dbReference type="InterPro" id="IPR043128">
    <property type="entry name" value="Rev_trsase/Diguanyl_cyclase"/>
</dbReference>
<keyword evidence="2" id="KW-1185">Reference proteome</keyword>
<name>A0A6P9F949_JUGRE</name>
<dbReference type="RefSeq" id="XP_035551157.1">
    <property type="nucleotide sequence ID" value="XM_035695264.1"/>
</dbReference>
<dbReference type="Gene3D" id="3.30.70.270">
    <property type="match status" value="1"/>
</dbReference>
<evidence type="ECO:0000313" key="2">
    <source>
        <dbReference type="Proteomes" id="UP000235220"/>
    </source>
</evidence>
<feature type="domain" description="Reverse transcriptase" evidence="1">
    <location>
        <begin position="1"/>
        <end position="109"/>
    </location>
</feature>
<reference evidence="3" key="1">
    <citation type="submission" date="2025-08" db="UniProtKB">
        <authorList>
            <consortium name="RefSeq"/>
        </authorList>
    </citation>
    <scope>IDENTIFICATION</scope>
    <source>
        <tissue evidence="3">Leaves</tissue>
    </source>
</reference>